<evidence type="ECO:0000313" key="9">
    <source>
        <dbReference type="EMBL" id="MBK8524564.1"/>
    </source>
</evidence>
<dbReference type="InterPro" id="IPR036909">
    <property type="entry name" value="Cyt_c-like_dom_sf"/>
</dbReference>
<feature type="chain" id="PRO_5039478845" evidence="7">
    <location>
        <begin position="22"/>
        <end position="103"/>
    </location>
</feature>
<evidence type="ECO:0000256" key="2">
    <source>
        <dbReference type="ARBA" id="ARBA00022617"/>
    </source>
</evidence>
<dbReference type="GO" id="GO:0020037">
    <property type="term" value="F:heme binding"/>
    <property type="evidence" value="ECO:0007669"/>
    <property type="project" value="InterPro"/>
</dbReference>
<feature type="domain" description="Cytochrome c" evidence="8">
    <location>
        <begin position="19"/>
        <end position="102"/>
    </location>
</feature>
<dbReference type="PRINTS" id="PR00606">
    <property type="entry name" value="CYTCHROMECID"/>
</dbReference>
<feature type="binding site" description="covalent" evidence="6">
    <location>
        <position position="80"/>
    </location>
    <ligand>
        <name>heme c</name>
        <dbReference type="ChEBI" id="CHEBI:61717"/>
    </ligand>
</feature>
<keyword evidence="4" id="KW-0249">Electron transport</keyword>
<organism evidence="9 10">
    <name type="scientific">Candidatus Proximibacter danicus</name>
    <dbReference type="NCBI Taxonomy" id="2954365"/>
    <lineage>
        <taxon>Bacteria</taxon>
        <taxon>Pseudomonadati</taxon>
        <taxon>Pseudomonadota</taxon>
        <taxon>Betaproteobacteria</taxon>
        <taxon>Candidatus Proximibacter</taxon>
    </lineage>
</organism>
<sequence>MKPIAAVVFAATLMTALPAQANLGLAKKSNCLACHQVDKKMVGPSFQDIAKKYASDKNAAKTLSGKVKSGGKGVWGPVAMPPSASIKDSDLDTLVKWILAGAK</sequence>
<feature type="binding site" description="covalent" evidence="6">
    <location>
        <position position="31"/>
    </location>
    <ligand>
        <name>heme c</name>
        <dbReference type="ChEBI" id="CHEBI:61717"/>
    </ligand>
</feature>
<evidence type="ECO:0000259" key="8">
    <source>
        <dbReference type="PROSITE" id="PS51007"/>
    </source>
</evidence>
<dbReference type="InterPro" id="IPR009056">
    <property type="entry name" value="Cyt_c-like_dom"/>
</dbReference>
<proteinExistence type="predicted"/>
<evidence type="ECO:0000256" key="6">
    <source>
        <dbReference type="PIRSR" id="PIRSR602324-1"/>
    </source>
</evidence>
<keyword evidence="7" id="KW-0732">Signal</keyword>
<name>A0A9D7PT82_9PROT</name>
<keyword evidence="1" id="KW-0813">Transport</keyword>
<dbReference type="SUPFAM" id="SSF46626">
    <property type="entry name" value="Cytochrome c"/>
    <property type="match status" value="1"/>
</dbReference>
<dbReference type="EMBL" id="JADJUC010000011">
    <property type="protein sequence ID" value="MBK8524564.1"/>
    <property type="molecule type" value="Genomic_DNA"/>
</dbReference>
<dbReference type="Proteomes" id="UP000886689">
    <property type="component" value="Unassembled WGS sequence"/>
</dbReference>
<protein>
    <submittedName>
        <fullName evidence="9">C-type cytochrome</fullName>
    </submittedName>
</protein>
<dbReference type="AlphaFoldDB" id="A0A9D7PT82"/>
<evidence type="ECO:0000256" key="5">
    <source>
        <dbReference type="ARBA" id="ARBA00023004"/>
    </source>
</evidence>
<accession>A0A9D7PT82</accession>
<dbReference type="PROSITE" id="PS51007">
    <property type="entry name" value="CYTC"/>
    <property type="match status" value="1"/>
</dbReference>
<comment type="caution">
    <text evidence="9">The sequence shown here is derived from an EMBL/GenBank/DDBJ whole genome shotgun (WGS) entry which is preliminary data.</text>
</comment>
<keyword evidence="2 6" id="KW-0349">Heme</keyword>
<dbReference type="Pfam" id="PF00034">
    <property type="entry name" value="Cytochrom_C"/>
    <property type="match status" value="1"/>
</dbReference>
<dbReference type="GO" id="GO:0005506">
    <property type="term" value="F:iron ion binding"/>
    <property type="evidence" value="ECO:0007669"/>
    <property type="project" value="InterPro"/>
</dbReference>
<dbReference type="InterPro" id="IPR002324">
    <property type="entry name" value="Cyt_c_ID"/>
</dbReference>
<evidence type="ECO:0000256" key="3">
    <source>
        <dbReference type="ARBA" id="ARBA00022723"/>
    </source>
</evidence>
<keyword evidence="5 6" id="KW-0408">Iron</keyword>
<reference evidence="9" key="1">
    <citation type="submission" date="2020-10" db="EMBL/GenBank/DDBJ databases">
        <title>Connecting structure to function with the recovery of over 1000 high-quality activated sludge metagenome-assembled genomes encoding full-length rRNA genes using long-read sequencing.</title>
        <authorList>
            <person name="Singleton C.M."/>
            <person name="Petriglieri F."/>
            <person name="Kristensen J.M."/>
            <person name="Kirkegaard R.H."/>
            <person name="Michaelsen T.Y."/>
            <person name="Andersen M.H."/>
            <person name="Karst S.M."/>
            <person name="Dueholm M.S."/>
            <person name="Nielsen P.H."/>
            <person name="Albertsen M."/>
        </authorList>
    </citation>
    <scope>NUCLEOTIDE SEQUENCE</scope>
    <source>
        <strain evidence="9">Hirt_18-Q3-R61-65_BATAC.395</strain>
    </source>
</reference>
<evidence type="ECO:0000256" key="7">
    <source>
        <dbReference type="SAM" id="SignalP"/>
    </source>
</evidence>
<keyword evidence="3 6" id="KW-0479">Metal-binding</keyword>
<evidence type="ECO:0000256" key="4">
    <source>
        <dbReference type="ARBA" id="ARBA00022982"/>
    </source>
</evidence>
<evidence type="ECO:0000256" key="1">
    <source>
        <dbReference type="ARBA" id="ARBA00022448"/>
    </source>
</evidence>
<dbReference type="GO" id="GO:0009055">
    <property type="term" value="F:electron transfer activity"/>
    <property type="evidence" value="ECO:0007669"/>
    <property type="project" value="InterPro"/>
</dbReference>
<comment type="PTM">
    <text evidence="6">Binds 1 heme c group covalently per subunit.</text>
</comment>
<evidence type="ECO:0000313" key="10">
    <source>
        <dbReference type="Proteomes" id="UP000886689"/>
    </source>
</evidence>
<feature type="signal peptide" evidence="7">
    <location>
        <begin position="1"/>
        <end position="21"/>
    </location>
</feature>
<feature type="binding site" description="covalent" evidence="6">
    <location>
        <position position="35"/>
    </location>
    <ligand>
        <name>heme c</name>
        <dbReference type="ChEBI" id="CHEBI:61717"/>
    </ligand>
</feature>
<dbReference type="Gene3D" id="1.10.760.10">
    <property type="entry name" value="Cytochrome c-like domain"/>
    <property type="match status" value="1"/>
</dbReference>
<gene>
    <name evidence="9" type="ORF">IPL58_10895</name>
</gene>